<dbReference type="EMBL" id="FNID01000051">
    <property type="protein sequence ID" value="SDO06362.1"/>
    <property type="molecule type" value="Genomic_DNA"/>
</dbReference>
<keyword evidence="3" id="KW-0238">DNA-binding</keyword>
<dbReference type="Proteomes" id="UP000199182">
    <property type="component" value="Unassembled WGS sequence"/>
</dbReference>
<reference evidence="9 10" key="1">
    <citation type="submission" date="2016-10" db="EMBL/GenBank/DDBJ databases">
        <authorList>
            <person name="de Groot N.N."/>
        </authorList>
    </citation>
    <scope>NUCLEOTIDE SEQUENCE [LARGE SCALE GENOMIC DNA]</scope>
    <source>
        <strain evidence="9 10">CGMCC 1.5012</strain>
    </source>
</reference>
<name>A0A1H0GHR9_9FIRM</name>
<dbReference type="InterPro" id="IPR018060">
    <property type="entry name" value="HTH_AraC"/>
</dbReference>
<proteinExistence type="predicted"/>
<dbReference type="InterPro" id="IPR001789">
    <property type="entry name" value="Sig_transdc_resp-reg_receiver"/>
</dbReference>
<gene>
    <name evidence="9" type="ORF">SAMN05192585_1514</name>
</gene>
<dbReference type="PANTHER" id="PTHR43280:SF2">
    <property type="entry name" value="HTH-TYPE TRANSCRIPTIONAL REGULATOR EXSA"/>
    <property type="match status" value="1"/>
</dbReference>
<sequence length="529" mass="60044">MYRTLIVDDEPIAVQSLEYIITRNLPDIEIVGKARSGREAIEKSYTLRPDIILMDINMPGINGLDAMRQIRAANPEVRFIVASAFDYFDYAVEAVNLGVDEYILKPVKESKLIEALQKVVEVIEKSRTRIRRELEMKEKFELVIPALETGFINTLCLFDDNAEELRYYCHLFEYEHMGGYVLAIEFSDTESMSKISAGVRSQNLYDKYRDILKSSCRCFVGPMMLNLLIVFVFDESKKGDFEQKASATRLAQSFGDRASGLGPEIAIGIGRHCAGMEDAKRSYREALSALRFISNKRTGSYIVLHADDRVDEQSSAATDYEEQFEKSIYANAATGDTHAALLAFEEIYASMCADLLPEFDLLKNNCISLVVGFGRRWGKAIRNYGEAIGEMVNAQSEAQLKGICRRCIEDAVNQLASGKQKKISSLIEKADQYLEKNFASEITLEEIAKEVNLSPYYFSRFYKEETGVNFIDKLTTIRVEKAKEYFINTDYSIKDVSRLVGYVDPNYFSKLFKKATGVTATEYKEQYGR</sequence>
<evidence type="ECO:0000256" key="5">
    <source>
        <dbReference type="ARBA" id="ARBA00024867"/>
    </source>
</evidence>
<dbReference type="GO" id="GO:0003700">
    <property type="term" value="F:DNA-binding transcription factor activity"/>
    <property type="evidence" value="ECO:0007669"/>
    <property type="project" value="InterPro"/>
</dbReference>
<evidence type="ECO:0000259" key="7">
    <source>
        <dbReference type="PROSITE" id="PS01124"/>
    </source>
</evidence>
<feature type="modified residue" description="4-aspartylphosphate" evidence="6">
    <location>
        <position position="55"/>
    </location>
</feature>
<dbReference type="PANTHER" id="PTHR43280">
    <property type="entry name" value="ARAC-FAMILY TRANSCRIPTIONAL REGULATOR"/>
    <property type="match status" value="1"/>
</dbReference>
<dbReference type="GO" id="GO:0043565">
    <property type="term" value="F:sequence-specific DNA binding"/>
    <property type="evidence" value="ECO:0007669"/>
    <property type="project" value="InterPro"/>
</dbReference>
<evidence type="ECO:0000256" key="6">
    <source>
        <dbReference type="PROSITE-ProRule" id="PRU00169"/>
    </source>
</evidence>
<evidence type="ECO:0000256" key="3">
    <source>
        <dbReference type="ARBA" id="ARBA00023125"/>
    </source>
</evidence>
<evidence type="ECO:0000313" key="9">
    <source>
        <dbReference type="EMBL" id="SDO06362.1"/>
    </source>
</evidence>
<keyword evidence="6" id="KW-0597">Phosphoprotein</keyword>
<dbReference type="STRING" id="258515.SAMN05192585_1514"/>
<organism evidence="9 10">
    <name type="scientific">Acetanaerobacterium elongatum</name>
    <dbReference type="NCBI Taxonomy" id="258515"/>
    <lineage>
        <taxon>Bacteria</taxon>
        <taxon>Bacillati</taxon>
        <taxon>Bacillota</taxon>
        <taxon>Clostridia</taxon>
        <taxon>Eubacteriales</taxon>
        <taxon>Oscillospiraceae</taxon>
        <taxon>Acetanaerobacterium</taxon>
    </lineage>
</organism>
<dbReference type="Pfam" id="PF00072">
    <property type="entry name" value="Response_reg"/>
    <property type="match status" value="1"/>
</dbReference>
<dbReference type="PROSITE" id="PS01124">
    <property type="entry name" value="HTH_ARAC_FAMILY_2"/>
    <property type="match status" value="1"/>
</dbReference>
<dbReference type="GO" id="GO:0000160">
    <property type="term" value="P:phosphorelay signal transduction system"/>
    <property type="evidence" value="ECO:0007669"/>
    <property type="project" value="InterPro"/>
</dbReference>
<dbReference type="SMART" id="SM00342">
    <property type="entry name" value="HTH_ARAC"/>
    <property type="match status" value="1"/>
</dbReference>
<dbReference type="InterPro" id="IPR009057">
    <property type="entry name" value="Homeodomain-like_sf"/>
</dbReference>
<dbReference type="Gene3D" id="1.10.10.60">
    <property type="entry name" value="Homeodomain-like"/>
    <property type="match status" value="2"/>
</dbReference>
<evidence type="ECO:0000259" key="8">
    <source>
        <dbReference type="PROSITE" id="PS50110"/>
    </source>
</evidence>
<comment type="function">
    <text evidence="5">May play the central regulatory role in sporulation. It may be an element of the effector pathway responsible for the activation of sporulation genes in response to nutritional stress. Spo0A may act in concert with spo0H (a sigma factor) to control the expression of some genes that are critical to the sporulation process.</text>
</comment>
<dbReference type="CDD" id="cd17536">
    <property type="entry name" value="REC_YesN-like"/>
    <property type="match status" value="1"/>
</dbReference>
<feature type="domain" description="HTH araC/xylS-type" evidence="7">
    <location>
        <begin position="428"/>
        <end position="526"/>
    </location>
</feature>
<dbReference type="SMART" id="SM00448">
    <property type="entry name" value="REC"/>
    <property type="match status" value="1"/>
</dbReference>
<dbReference type="Pfam" id="PF17853">
    <property type="entry name" value="GGDEF_2"/>
    <property type="match status" value="1"/>
</dbReference>
<keyword evidence="10" id="KW-1185">Reference proteome</keyword>
<dbReference type="PROSITE" id="PS50110">
    <property type="entry name" value="RESPONSE_REGULATORY"/>
    <property type="match status" value="1"/>
</dbReference>
<accession>A0A1H0GHR9</accession>
<dbReference type="AlphaFoldDB" id="A0A1H0GHR9"/>
<keyword evidence="4" id="KW-0804">Transcription</keyword>
<keyword evidence="2" id="KW-0805">Transcription regulation</keyword>
<dbReference type="Pfam" id="PF12833">
    <property type="entry name" value="HTH_18"/>
    <property type="match status" value="1"/>
</dbReference>
<dbReference type="Gene3D" id="3.40.50.2300">
    <property type="match status" value="1"/>
</dbReference>
<dbReference type="InterPro" id="IPR041522">
    <property type="entry name" value="CdaR_GGDEF"/>
</dbReference>
<evidence type="ECO:0000256" key="4">
    <source>
        <dbReference type="ARBA" id="ARBA00023163"/>
    </source>
</evidence>
<protein>
    <recommendedName>
        <fullName evidence="1">Stage 0 sporulation protein A homolog</fullName>
    </recommendedName>
</protein>
<dbReference type="SUPFAM" id="SSF46689">
    <property type="entry name" value="Homeodomain-like"/>
    <property type="match status" value="2"/>
</dbReference>
<dbReference type="SUPFAM" id="SSF52172">
    <property type="entry name" value="CheY-like"/>
    <property type="match status" value="1"/>
</dbReference>
<evidence type="ECO:0000256" key="2">
    <source>
        <dbReference type="ARBA" id="ARBA00023015"/>
    </source>
</evidence>
<evidence type="ECO:0000313" key="10">
    <source>
        <dbReference type="Proteomes" id="UP000199182"/>
    </source>
</evidence>
<dbReference type="OrthoDB" id="9794370at2"/>
<feature type="domain" description="Response regulatory" evidence="8">
    <location>
        <begin position="3"/>
        <end position="120"/>
    </location>
</feature>
<dbReference type="RefSeq" id="WP_092643384.1">
    <property type="nucleotide sequence ID" value="NZ_FNID01000051.1"/>
</dbReference>
<evidence type="ECO:0000256" key="1">
    <source>
        <dbReference type="ARBA" id="ARBA00018672"/>
    </source>
</evidence>
<dbReference type="InterPro" id="IPR011006">
    <property type="entry name" value="CheY-like_superfamily"/>
</dbReference>